<dbReference type="AlphaFoldDB" id="A0A4V2WS61"/>
<feature type="transmembrane region" description="Helical" evidence="2">
    <location>
        <begin position="7"/>
        <end position="24"/>
    </location>
</feature>
<evidence type="ECO:0000313" key="3">
    <source>
        <dbReference type="EMBL" id="TDA20370.1"/>
    </source>
</evidence>
<dbReference type="Proteomes" id="UP000295710">
    <property type="component" value="Unassembled WGS sequence"/>
</dbReference>
<keyword evidence="2" id="KW-1133">Transmembrane helix</keyword>
<protein>
    <submittedName>
        <fullName evidence="3">Uncharacterized protein</fullName>
    </submittedName>
</protein>
<proteinExistence type="predicted"/>
<gene>
    <name evidence="3" type="ORF">E1963_17510</name>
</gene>
<evidence type="ECO:0000313" key="4">
    <source>
        <dbReference type="Proteomes" id="UP000295710"/>
    </source>
</evidence>
<evidence type="ECO:0000256" key="2">
    <source>
        <dbReference type="SAM" id="Phobius"/>
    </source>
</evidence>
<feature type="region of interest" description="Disordered" evidence="1">
    <location>
        <begin position="67"/>
        <end position="116"/>
    </location>
</feature>
<evidence type="ECO:0000256" key="1">
    <source>
        <dbReference type="SAM" id="MobiDB-lite"/>
    </source>
</evidence>
<name>A0A4V2WS61_9FIRM</name>
<keyword evidence="2" id="KW-0472">Membrane</keyword>
<sequence length="116" mass="12794">MPKGRFVFRLITGGYLAYLGIGLIKDALTEMPENYVWYTVAGAAFAVIGLGWLLTGVRILLKEGFQESDADKEEEEVEELPEEGHDDALPGDKEENMVETAEGGNNIEKAGEEEEE</sequence>
<feature type="transmembrane region" description="Helical" evidence="2">
    <location>
        <begin position="36"/>
        <end position="61"/>
    </location>
</feature>
<feature type="compositionally biased region" description="Basic and acidic residues" evidence="1">
    <location>
        <begin position="82"/>
        <end position="96"/>
    </location>
</feature>
<accession>A0A4V2WS61</accession>
<keyword evidence="2" id="KW-0812">Transmembrane</keyword>
<feature type="compositionally biased region" description="Acidic residues" evidence="1">
    <location>
        <begin position="67"/>
        <end position="81"/>
    </location>
</feature>
<organism evidence="3 4">
    <name type="scientific">Extibacter muris</name>
    <dbReference type="NCBI Taxonomy" id="1796622"/>
    <lineage>
        <taxon>Bacteria</taxon>
        <taxon>Bacillati</taxon>
        <taxon>Bacillota</taxon>
        <taxon>Clostridia</taxon>
        <taxon>Lachnospirales</taxon>
        <taxon>Lachnospiraceae</taxon>
        <taxon>Extibacter</taxon>
    </lineage>
</organism>
<keyword evidence="4" id="KW-1185">Reference proteome</keyword>
<comment type="caution">
    <text evidence="3">The sequence shown here is derived from an EMBL/GenBank/DDBJ whole genome shotgun (WGS) entry which is preliminary data.</text>
</comment>
<dbReference type="RefSeq" id="WP_132280837.1">
    <property type="nucleotide sequence ID" value="NZ_JAOBST010000033.1"/>
</dbReference>
<reference evidence="3 4" key="1">
    <citation type="journal article" date="2016" name="Nat. Microbiol.">
        <title>The Mouse Intestinal Bacterial Collection (miBC) provides host-specific insight into cultured diversity and functional potential of the gut microbiota.</title>
        <authorList>
            <person name="Lagkouvardos I."/>
            <person name="Pukall R."/>
            <person name="Abt B."/>
            <person name="Foesel B.U."/>
            <person name="Meier-Kolthoff J.P."/>
            <person name="Kumar N."/>
            <person name="Bresciani A."/>
            <person name="Martinez I."/>
            <person name="Just S."/>
            <person name="Ziegler C."/>
            <person name="Brugiroux S."/>
            <person name="Garzetti D."/>
            <person name="Wenning M."/>
            <person name="Bui T.P."/>
            <person name="Wang J."/>
            <person name="Hugenholtz F."/>
            <person name="Plugge C.M."/>
            <person name="Peterson D.A."/>
            <person name="Hornef M.W."/>
            <person name="Baines J.F."/>
            <person name="Smidt H."/>
            <person name="Walter J."/>
            <person name="Kristiansen K."/>
            <person name="Nielsen H.B."/>
            <person name="Haller D."/>
            <person name="Overmann J."/>
            <person name="Stecher B."/>
            <person name="Clavel T."/>
        </authorList>
    </citation>
    <scope>NUCLEOTIDE SEQUENCE [LARGE SCALE GENOMIC DNA]</scope>
    <source>
        <strain evidence="3 4">DSM 28560</strain>
    </source>
</reference>
<dbReference type="EMBL" id="SMMX01000023">
    <property type="protein sequence ID" value="TDA20370.1"/>
    <property type="molecule type" value="Genomic_DNA"/>
</dbReference>